<protein>
    <submittedName>
        <fullName evidence="1">Uncharacterized protein</fullName>
    </submittedName>
</protein>
<proteinExistence type="predicted"/>
<reference evidence="1" key="1">
    <citation type="submission" date="2023-04" db="EMBL/GenBank/DDBJ databases">
        <title>Draft Genome sequencing of Naganishia species isolated from polar environments using Oxford Nanopore Technology.</title>
        <authorList>
            <person name="Leo P."/>
            <person name="Venkateswaran K."/>
        </authorList>
    </citation>
    <scope>NUCLEOTIDE SEQUENCE</scope>
    <source>
        <strain evidence="1">MNA-CCFEE 5425</strain>
    </source>
</reference>
<dbReference type="Proteomes" id="UP001243375">
    <property type="component" value="Unassembled WGS sequence"/>
</dbReference>
<evidence type="ECO:0000313" key="1">
    <source>
        <dbReference type="EMBL" id="KAJ9111033.1"/>
    </source>
</evidence>
<organism evidence="1 2">
    <name type="scientific">Naganishia vaughanmartiniae</name>
    <dbReference type="NCBI Taxonomy" id="1424756"/>
    <lineage>
        <taxon>Eukaryota</taxon>
        <taxon>Fungi</taxon>
        <taxon>Dikarya</taxon>
        <taxon>Basidiomycota</taxon>
        <taxon>Agaricomycotina</taxon>
        <taxon>Tremellomycetes</taxon>
        <taxon>Filobasidiales</taxon>
        <taxon>Filobasidiaceae</taxon>
        <taxon>Naganishia</taxon>
    </lineage>
</organism>
<name>A0ACC2WI11_9TREE</name>
<evidence type="ECO:0000313" key="2">
    <source>
        <dbReference type="Proteomes" id="UP001243375"/>
    </source>
</evidence>
<accession>A0ACC2WI11</accession>
<gene>
    <name evidence="1" type="ORF">QFC22_006629</name>
</gene>
<sequence length="445" mass="48008">MDTSRHIDNDIKGDEKGQHLEHVEDVSALDTHYDAKDTIKGTVALTGEGGAVVLIPAPSADPSDYIKANKGYQDITNLITVPTLSMGIGNLIFMPIALAVGRRPVFLFSCALLFVGCIVASQVTNYKYHLGIRIVIGFAAGQSEALVPLMLKEAFFLHERANVLAFQAAFQTIVGCILTIFASNIAASVGWKNWYSVYAGLAGFLLIAAYFFVPETSYERPLSAYTGATEAMPGITTTLATLESQMPGGTTQSNRPALDEVKFGPRTLRKDLLNIGMGTTYATLLEAAPYNWAPKWVGVAQAGQIVVAFVALPTLGIFSDKLITYMAKRNNGVHEPETRLIPLAFPVALGVLSTVLFGAGYAHPEKFHWFVIIFSYCGSYFAFSKQWRESKKVMSANNGHQPSSAVAASVAGQTYLLDCYPTRSGAVLTLICAARGIISFGLTYS</sequence>
<dbReference type="EMBL" id="JASBWU010000033">
    <property type="protein sequence ID" value="KAJ9111033.1"/>
    <property type="molecule type" value="Genomic_DNA"/>
</dbReference>
<comment type="caution">
    <text evidence="1">The sequence shown here is derived from an EMBL/GenBank/DDBJ whole genome shotgun (WGS) entry which is preliminary data.</text>
</comment>
<keyword evidence="2" id="KW-1185">Reference proteome</keyword>